<proteinExistence type="predicted"/>
<dbReference type="GO" id="GO:0031177">
    <property type="term" value="F:phosphopantetheine binding"/>
    <property type="evidence" value="ECO:0007669"/>
    <property type="project" value="InterPro"/>
</dbReference>
<dbReference type="Gene3D" id="3.40.50.12780">
    <property type="entry name" value="N-terminal domain of ligase-like"/>
    <property type="match status" value="1"/>
</dbReference>
<keyword evidence="3" id="KW-0436">Ligase</keyword>
<dbReference type="InterPro" id="IPR009081">
    <property type="entry name" value="PP-bd_ACP"/>
</dbReference>
<dbReference type="Pfam" id="PF00550">
    <property type="entry name" value="PP-binding"/>
    <property type="match status" value="1"/>
</dbReference>
<dbReference type="Gene3D" id="3.30.300.30">
    <property type="match status" value="1"/>
</dbReference>
<reference evidence="6" key="1">
    <citation type="submission" date="2020-01" db="EMBL/GenBank/DDBJ databases">
        <title>Identification and distribution of gene clusters putatively required for synthesis of sphingolipid metabolism inhibitors in phylogenetically diverse species of the filamentous fungus Fusarium.</title>
        <authorList>
            <person name="Kim H.-S."/>
            <person name="Busman M."/>
            <person name="Brown D.W."/>
            <person name="Divon H."/>
            <person name="Uhlig S."/>
            <person name="Proctor R.H."/>
        </authorList>
    </citation>
    <scope>NUCLEOTIDE SEQUENCE</scope>
    <source>
        <strain evidence="6">NRRL 53441</strain>
    </source>
</reference>
<comment type="caution">
    <text evidence="6">The sequence shown here is derived from an EMBL/GenBank/DDBJ whole genome shotgun (WGS) entry which is preliminary data.</text>
</comment>
<organism evidence="6 7">
    <name type="scientific">Fusarium austroafricanum</name>
    <dbReference type="NCBI Taxonomy" id="2364996"/>
    <lineage>
        <taxon>Eukaryota</taxon>
        <taxon>Fungi</taxon>
        <taxon>Dikarya</taxon>
        <taxon>Ascomycota</taxon>
        <taxon>Pezizomycotina</taxon>
        <taxon>Sordariomycetes</taxon>
        <taxon>Hypocreomycetidae</taxon>
        <taxon>Hypocreales</taxon>
        <taxon>Nectriaceae</taxon>
        <taxon>Fusarium</taxon>
        <taxon>Fusarium concolor species complex</taxon>
    </lineage>
</organism>
<dbReference type="SMART" id="SM00823">
    <property type="entry name" value="PKS_PP"/>
    <property type="match status" value="1"/>
</dbReference>
<dbReference type="InterPro" id="IPR045851">
    <property type="entry name" value="AMP-bd_C_sf"/>
</dbReference>
<dbReference type="FunFam" id="3.30.300.30:FF:000015">
    <property type="entry name" value="Nonribosomal peptide synthase SidD"/>
    <property type="match status" value="1"/>
</dbReference>
<dbReference type="Pfam" id="PF00501">
    <property type="entry name" value="AMP-binding"/>
    <property type="match status" value="1"/>
</dbReference>
<dbReference type="GO" id="GO:0005737">
    <property type="term" value="C:cytoplasm"/>
    <property type="evidence" value="ECO:0007669"/>
    <property type="project" value="TreeGrafter"/>
</dbReference>
<evidence type="ECO:0000256" key="3">
    <source>
        <dbReference type="ARBA" id="ARBA00022598"/>
    </source>
</evidence>
<dbReference type="InterPro" id="IPR020806">
    <property type="entry name" value="PKS_PP-bd"/>
</dbReference>
<dbReference type="GO" id="GO:0044550">
    <property type="term" value="P:secondary metabolite biosynthetic process"/>
    <property type="evidence" value="ECO:0007669"/>
    <property type="project" value="TreeGrafter"/>
</dbReference>
<dbReference type="FunFam" id="1.10.1200.10:FF:000005">
    <property type="entry name" value="Nonribosomal peptide synthetase 1"/>
    <property type="match status" value="1"/>
</dbReference>
<dbReference type="OrthoDB" id="416786at2759"/>
<name>A0A8H4P1T8_9HYPO</name>
<evidence type="ECO:0000256" key="1">
    <source>
        <dbReference type="ARBA" id="ARBA00022450"/>
    </source>
</evidence>
<keyword evidence="2" id="KW-0597">Phosphoprotein</keyword>
<dbReference type="EMBL" id="JAADJG010000074">
    <property type="protein sequence ID" value="KAF4455970.1"/>
    <property type="molecule type" value="Genomic_DNA"/>
</dbReference>
<dbReference type="Gene3D" id="1.10.1200.10">
    <property type="entry name" value="ACP-like"/>
    <property type="match status" value="1"/>
</dbReference>
<dbReference type="PANTHER" id="PTHR45527">
    <property type="entry name" value="NONRIBOSOMAL PEPTIDE SYNTHETASE"/>
    <property type="match status" value="1"/>
</dbReference>
<dbReference type="InterPro" id="IPR042099">
    <property type="entry name" value="ANL_N_sf"/>
</dbReference>
<dbReference type="SUPFAM" id="SSF47336">
    <property type="entry name" value="ACP-like"/>
    <property type="match status" value="1"/>
</dbReference>
<dbReference type="PROSITE" id="PS00012">
    <property type="entry name" value="PHOSPHOPANTETHEINE"/>
    <property type="match status" value="1"/>
</dbReference>
<sequence length="822" mass="89990">MAPLINYTSTEVLVLDAACNNIHELGRVLWSITVDLYHHRDEWTLTCLAEKHGRWEKTYRLLSIQNSTTIGQLFGAKRLIEPPKEPLDGENVFAFAVTGSGVPVPRFEGCSPFILQLSEFHGRPTAQVLFSGKKNTGHARVLLKSFYSLWENHGSSLLNTERPVCEVGSLSYEDVRILELVNSGRLALQQECIHDVVLHHARRTPTEDAVRAWDGNLTYSQLNDHADRIATMLLSYGIGQGDFIPHIMEKSYWTVVVFLATLKAGAVFVPIDPKCPASRINAIFLQIWPKVYFTNLGPQMRRKLNPSVACIDNFEEIVQQQQPGPLPPSRPDAIATCFFTSGSTGKPKGAIHDHAAICTGVVDLLAPLHMDNRTSCMHFVSPSFDVSVSELVATLYAGGCVCVPSEQGKLNDLTGQMRALGVTHAFLTPSVAGQVKPSEAPTLQYIMLGGEPLGRATLESLCNDVHLMNVYGCTESGLWDTATERLTLQSSPSNIGQSTGPRMWIVHPGNPDNLLPFGTVGEVMVESHCLARGYIGDKPAKSGFVSAPEWRHQLFPELEHGRFYLTGDLGSYNPDGSISLHGRKDTQAKIRGQRIELGEIEHQFKAALPSSRIVAEVVAIGSRTMLAAFVETSTDENTRDMETSLCIDSMSIKSSQAARAAATPALSAVLPAYMVPEMYIPISNIPLTMSEKTDRRKLRELAQTITTAHLEMINGVEEEKEQPRNESERLLQAAWAAILQRKASTIGIHDHFFKIGGDSLSAMKVVAAARSRQLIITVGDILGNPTIASLAKCLSSSSTISYAAKGTKGMINREVQVTVTCL</sequence>
<dbReference type="Proteomes" id="UP000605986">
    <property type="component" value="Unassembled WGS sequence"/>
</dbReference>
<evidence type="ECO:0000256" key="4">
    <source>
        <dbReference type="ARBA" id="ARBA00022737"/>
    </source>
</evidence>
<dbReference type="PROSITE" id="PS50075">
    <property type="entry name" value="CARRIER"/>
    <property type="match status" value="1"/>
</dbReference>
<evidence type="ECO:0000259" key="5">
    <source>
        <dbReference type="PROSITE" id="PS50075"/>
    </source>
</evidence>
<keyword evidence="7" id="KW-1185">Reference proteome</keyword>
<keyword evidence="1" id="KW-0596">Phosphopantetheine</keyword>
<dbReference type="GO" id="GO:0016874">
    <property type="term" value="F:ligase activity"/>
    <property type="evidence" value="ECO:0007669"/>
    <property type="project" value="UniProtKB-KW"/>
</dbReference>
<dbReference type="InterPro" id="IPR000873">
    <property type="entry name" value="AMP-dep_synth/lig_dom"/>
</dbReference>
<dbReference type="GO" id="GO:0043041">
    <property type="term" value="P:amino acid activation for nonribosomal peptide biosynthetic process"/>
    <property type="evidence" value="ECO:0007669"/>
    <property type="project" value="TreeGrafter"/>
</dbReference>
<protein>
    <submittedName>
        <fullName evidence="6">Non-ribosomal peptide synthetase</fullName>
    </submittedName>
</protein>
<evidence type="ECO:0000256" key="2">
    <source>
        <dbReference type="ARBA" id="ARBA00022553"/>
    </source>
</evidence>
<dbReference type="InterPro" id="IPR036736">
    <property type="entry name" value="ACP-like_sf"/>
</dbReference>
<dbReference type="PANTHER" id="PTHR45527:SF16">
    <property type="entry name" value="NONRIBOSOMAL PEPTIDE SYNTHASE ATNA-RELATED"/>
    <property type="match status" value="1"/>
</dbReference>
<dbReference type="InterPro" id="IPR006162">
    <property type="entry name" value="Ppantetheine_attach_site"/>
</dbReference>
<dbReference type="AlphaFoldDB" id="A0A8H4P1T8"/>
<gene>
    <name evidence="6" type="ORF">F53441_1837</name>
</gene>
<dbReference type="CDD" id="cd05918">
    <property type="entry name" value="A_NRPS_SidN3_like"/>
    <property type="match status" value="1"/>
</dbReference>
<accession>A0A8H4P1T8</accession>
<feature type="domain" description="Carrier" evidence="5">
    <location>
        <begin position="722"/>
        <end position="798"/>
    </location>
</feature>
<evidence type="ECO:0000313" key="6">
    <source>
        <dbReference type="EMBL" id="KAF4455970.1"/>
    </source>
</evidence>
<dbReference type="SUPFAM" id="SSF56801">
    <property type="entry name" value="Acetyl-CoA synthetase-like"/>
    <property type="match status" value="1"/>
</dbReference>
<evidence type="ECO:0000313" key="7">
    <source>
        <dbReference type="Proteomes" id="UP000605986"/>
    </source>
</evidence>
<keyword evidence="4" id="KW-0677">Repeat</keyword>